<dbReference type="AlphaFoldDB" id="A0A4R5MLB2"/>
<organism evidence="1 2">
    <name type="scientific">Pedobacter changchengzhani</name>
    <dbReference type="NCBI Taxonomy" id="2529274"/>
    <lineage>
        <taxon>Bacteria</taxon>
        <taxon>Pseudomonadati</taxon>
        <taxon>Bacteroidota</taxon>
        <taxon>Sphingobacteriia</taxon>
        <taxon>Sphingobacteriales</taxon>
        <taxon>Sphingobacteriaceae</taxon>
        <taxon>Pedobacter</taxon>
    </lineage>
</organism>
<keyword evidence="2" id="KW-1185">Reference proteome</keyword>
<dbReference type="EMBL" id="SJCY01000004">
    <property type="protein sequence ID" value="TDG36418.1"/>
    <property type="molecule type" value="Genomic_DNA"/>
</dbReference>
<protein>
    <submittedName>
        <fullName evidence="1">Uncharacterized protein</fullName>
    </submittedName>
</protein>
<reference evidence="1 2" key="1">
    <citation type="submission" date="2019-02" db="EMBL/GenBank/DDBJ databases">
        <title>Pedobacter sp. nov., a novel speices isolated from soil of pinguins habitat in Antarcitica.</title>
        <authorList>
            <person name="He R.-H."/>
        </authorList>
    </citation>
    <scope>NUCLEOTIDE SEQUENCE [LARGE SCALE GENOMIC DNA]</scope>
    <source>
        <strain evidence="1 2">E01020</strain>
    </source>
</reference>
<dbReference type="RefSeq" id="WP_133262147.1">
    <property type="nucleotide sequence ID" value="NZ_SJCY01000004.1"/>
</dbReference>
<comment type="caution">
    <text evidence="1">The sequence shown here is derived from an EMBL/GenBank/DDBJ whole genome shotgun (WGS) entry which is preliminary data.</text>
</comment>
<name>A0A4R5MLB2_9SPHI</name>
<proteinExistence type="predicted"/>
<dbReference type="OrthoDB" id="9876691at2"/>
<accession>A0A4R5MLB2</accession>
<evidence type="ECO:0000313" key="1">
    <source>
        <dbReference type="EMBL" id="TDG36418.1"/>
    </source>
</evidence>
<evidence type="ECO:0000313" key="2">
    <source>
        <dbReference type="Proteomes" id="UP000295668"/>
    </source>
</evidence>
<dbReference type="Proteomes" id="UP000295668">
    <property type="component" value="Unassembled WGS sequence"/>
</dbReference>
<sequence>MKYLLLIFCFTNVLAQDKKQDFLSNECWEIKGDISGGAVIFGAVYNFYENGKFEATTYYSGDMYFTETVGGIYTYNPMLNEVVLVYKGLKAKRTKPIKKAMISLRQSKNKYILSIKNEYLKGGQGFNNKFDDVIDFDIKTIITDGYSLAQSEKIKGDLTHKKVTFSRTKIKQQNKPH</sequence>
<gene>
    <name evidence="1" type="ORF">EZJ43_07825</name>
</gene>